<dbReference type="InterPro" id="IPR011618">
    <property type="entry name" value="PTS_EIIBC_GUT_N"/>
</dbReference>
<dbReference type="Pfam" id="PF07663">
    <property type="entry name" value="EIIBC-GUT_C"/>
    <property type="match status" value="1"/>
</dbReference>
<dbReference type="GO" id="GO:0008982">
    <property type="term" value="F:protein-N(PI)-phosphohistidine-sugar phosphotransferase activity"/>
    <property type="evidence" value="ECO:0007669"/>
    <property type="project" value="InterPro"/>
</dbReference>
<keyword evidence="3" id="KW-0472">Membrane</keyword>
<dbReference type="InterPro" id="IPR004702">
    <property type="entry name" value="PTS_sorb_EIIBC"/>
</dbReference>
<feature type="transmembrane region" description="Helical" evidence="3">
    <location>
        <begin position="226"/>
        <end position="248"/>
    </location>
</feature>
<organism evidence="5 6">
    <name type="scientific">Mesobacillus foraminis</name>
    <dbReference type="NCBI Taxonomy" id="279826"/>
    <lineage>
        <taxon>Bacteria</taxon>
        <taxon>Bacillati</taxon>
        <taxon>Bacillota</taxon>
        <taxon>Bacilli</taxon>
        <taxon>Bacillales</taxon>
        <taxon>Bacillaceae</taxon>
        <taxon>Mesobacillus</taxon>
    </lineage>
</organism>
<dbReference type="EMBL" id="SLVV01000003">
    <property type="protein sequence ID" value="TCN26546.1"/>
    <property type="molecule type" value="Genomic_DNA"/>
</dbReference>
<dbReference type="InterPro" id="IPR011638">
    <property type="entry name" value="PTS_EIIBC_GUT_C"/>
</dbReference>
<evidence type="ECO:0000313" key="5">
    <source>
        <dbReference type="EMBL" id="TCN26546.1"/>
    </source>
</evidence>
<keyword evidence="3" id="KW-1133">Transmembrane helix</keyword>
<dbReference type="Pfam" id="PF03612">
    <property type="entry name" value="EIIBC-GUT_N"/>
    <property type="match status" value="1"/>
</dbReference>
<accession>A0A4R2BI18</accession>
<dbReference type="PANTHER" id="PTHR39427">
    <property type="match status" value="1"/>
</dbReference>
<feature type="region of interest" description="Disordered" evidence="2">
    <location>
        <begin position="134"/>
        <end position="159"/>
    </location>
</feature>
<evidence type="ECO:0000256" key="3">
    <source>
        <dbReference type="SAM" id="Phobius"/>
    </source>
</evidence>
<sequence>MTTMTKFQSIKISKGPGGFGGPLVISPTEEKNKVVYITGGQRPDIAEKIAELTGCELVDGFKTTVPEKEMACVIIDCGGTLRCGLYPQKRIPTINIMPTGQSGPLAKHITEDIYVSGVKVDNIQLAEGAAAPQPAAAKAIQPENKQESKPEGKYSTKKKISEQTQPKGFMARVGMAMGSVTSVFYQAGRDAIDTVIKTILPFMAFVAMLIGIILESGIGDVFAKILSPFAGNIWGLMVIALVCSFPLLSPFLGPGAVIAQVVGTLIGVEIGKGNIPAHLALPALFAINAQASADFVPVGLGLAEAEVETVEVGVPSVLYSRFLTGAPTVFIAWLASFGLYD</sequence>
<protein>
    <submittedName>
        <fullName evidence="5">PTS system glucitol/sorbitol-specific IIC component</fullName>
    </submittedName>
</protein>
<dbReference type="NCBIfam" id="TIGR00825">
    <property type="entry name" value="EIIBC-GUT"/>
    <property type="match status" value="1"/>
</dbReference>
<dbReference type="AlphaFoldDB" id="A0A4R2BI18"/>
<comment type="caution">
    <text evidence="5">The sequence shown here is derived from an EMBL/GenBank/DDBJ whole genome shotgun (WGS) entry which is preliminary data.</text>
</comment>
<keyword evidence="6" id="KW-1185">Reference proteome</keyword>
<evidence type="ECO:0000256" key="2">
    <source>
        <dbReference type="SAM" id="MobiDB-lite"/>
    </source>
</evidence>
<feature type="domain" description="PTS EIIB type-5" evidence="4">
    <location>
        <begin position="6"/>
        <end position="200"/>
    </location>
</feature>
<reference evidence="5 6" key="1">
    <citation type="journal article" date="2015" name="Stand. Genomic Sci.">
        <title>Genomic Encyclopedia of Bacterial and Archaeal Type Strains, Phase III: the genomes of soil and plant-associated and newly described type strains.</title>
        <authorList>
            <person name="Whitman W.B."/>
            <person name="Woyke T."/>
            <person name="Klenk H.P."/>
            <person name="Zhou Y."/>
            <person name="Lilburn T.G."/>
            <person name="Beck B.J."/>
            <person name="De Vos P."/>
            <person name="Vandamme P."/>
            <person name="Eisen J.A."/>
            <person name="Garrity G."/>
            <person name="Hugenholtz P."/>
            <person name="Kyrpides N.C."/>
        </authorList>
    </citation>
    <scope>NUCLEOTIDE SEQUENCE [LARGE SCALE GENOMIC DNA]</scope>
    <source>
        <strain evidence="5 6">CV53</strain>
    </source>
</reference>
<feature type="modified residue" description="Phosphocysteine; by EIIA" evidence="1">
    <location>
        <position position="77"/>
    </location>
</feature>
<feature type="transmembrane region" description="Helical" evidence="3">
    <location>
        <begin position="318"/>
        <end position="340"/>
    </location>
</feature>
<evidence type="ECO:0000313" key="6">
    <source>
        <dbReference type="Proteomes" id="UP000295689"/>
    </source>
</evidence>
<dbReference type="GO" id="GO:0009401">
    <property type="term" value="P:phosphoenolpyruvate-dependent sugar phosphotransferase system"/>
    <property type="evidence" value="ECO:0007669"/>
    <property type="project" value="InterPro"/>
</dbReference>
<dbReference type="Proteomes" id="UP000295689">
    <property type="component" value="Unassembled WGS sequence"/>
</dbReference>
<dbReference type="PROSITE" id="PS51102">
    <property type="entry name" value="PTS_EIIB_TYPE_5"/>
    <property type="match status" value="1"/>
</dbReference>
<name>A0A4R2BI18_9BACI</name>
<gene>
    <name evidence="5" type="ORF">EV146_10367</name>
</gene>
<proteinExistence type="predicted"/>
<feature type="compositionally biased region" description="Basic and acidic residues" evidence="2">
    <location>
        <begin position="144"/>
        <end position="154"/>
    </location>
</feature>
<dbReference type="GO" id="GO:0005886">
    <property type="term" value="C:plasma membrane"/>
    <property type="evidence" value="ECO:0007669"/>
    <property type="project" value="TreeGrafter"/>
</dbReference>
<feature type="transmembrane region" description="Helical" evidence="3">
    <location>
        <begin position="194"/>
        <end position="214"/>
    </location>
</feature>
<evidence type="ECO:0000256" key="1">
    <source>
        <dbReference type="PROSITE-ProRule" id="PRU00425"/>
    </source>
</evidence>
<evidence type="ECO:0000259" key="4">
    <source>
        <dbReference type="PROSITE" id="PS51102"/>
    </source>
</evidence>
<dbReference type="PANTHER" id="PTHR39427:SF1">
    <property type="entry name" value="PTS SYSTEM GLUCITOL_SORBITOL-SPECIFIC EIIB COMPONENT"/>
    <property type="match status" value="1"/>
</dbReference>
<keyword evidence="3" id="KW-0812">Transmembrane</keyword>